<keyword evidence="2" id="KW-1185">Reference proteome</keyword>
<dbReference type="RefSeq" id="WP_072319372.1">
    <property type="nucleotide sequence ID" value="NZ_FPJE01000040.1"/>
</dbReference>
<dbReference type="OrthoDB" id="1264991at2"/>
<gene>
    <name evidence="1" type="ORF">SAMN02927921_04152</name>
</gene>
<protein>
    <submittedName>
        <fullName evidence="1">Uncharacterized protein</fullName>
    </submittedName>
</protein>
<sequence length="72" mass="7716">MLKEILQLNGVRAIEPDMQRLITGAAGIVCPDGTYSYTWNGYSGCCANPIQGSPCGRRDCLIHVDACDTGPQ</sequence>
<dbReference type="EMBL" id="FPJE01000040">
    <property type="protein sequence ID" value="SFW76751.1"/>
    <property type="molecule type" value="Genomic_DNA"/>
</dbReference>
<name>A0A1K1RY81_9FLAO</name>
<dbReference type="AlphaFoldDB" id="A0A1K1RY81"/>
<evidence type="ECO:0000313" key="2">
    <source>
        <dbReference type="Proteomes" id="UP000182248"/>
    </source>
</evidence>
<reference evidence="1 2" key="1">
    <citation type="submission" date="2016-11" db="EMBL/GenBank/DDBJ databases">
        <authorList>
            <person name="Jaros S."/>
            <person name="Januszkiewicz K."/>
            <person name="Wedrychowicz H."/>
        </authorList>
    </citation>
    <scope>NUCLEOTIDE SEQUENCE [LARGE SCALE GENOMIC DNA]</scope>
    <source>
        <strain evidence="1 2">CGMCC 1.12145</strain>
    </source>
</reference>
<evidence type="ECO:0000313" key="1">
    <source>
        <dbReference type="EMBL" id="SFW76751.1"/>
    </source>
</evidence>
<organism evidence="1 2">
    <name type="scientific">Sinomicrobium oceani</name>
    <dbReference type="NCBI Taxonomy" id="1150368"/>
    <lineage>
        <taxon>Bacteria</taxon>
        <taxon>Pseudomonadati</taxon>
        <taxon>Bacteroidota</taxon>
        <taxon>Flavobacteriia</taxon>
        <taxon>Flavobacteriales</taxon>
        <taxon>Flavobacteriaceae</taxon>
        <taxon>Sinomicrobium</taxon>
    </lineage>
</organism>
<dbReference type="Proteomes" id="UP000182248">
    <property type="component" value="Unassembled WGS sequence"/>
</dbReference>
<dbReference type="STRING" id="1150368.SAMN02927921_04152"/>
<accession>A0A1K1RY81</accession>
<proteinExistence type="predicted"/>